<reference evidence="10" key="1">
    <citation type="submission" date="2016-10" db="EMBL/GenBank/DDBJ databases">
        <authorList>
            <person name="Varghese N."/>
            <person name="Submissions S."/>
        </authorList>
    </citation>
    <scope>NUCLEOTIDE SEQUENCE [LARGE SCALE GENOMIC DNA]</scope>
    <source>
        <strain evidence="10">DSM 3384</strain>
    </source>
</reference>
<dbReference type="EMBL" id="FNLL01000006">
    <property type="protein sequence ID" value="SDU31953.1"/>
    <property type="molecule type" value="Genomic_DNA"/>
</dbReference>
<evidence type="ECO:0000256" key="6">
    <source>
        <dbReference type="ARBA" id="ARBA00023136"/>
    </source>
</evidence>
<evidence type="ECO:0000256" key="2">
    <source>
        <dbReference type="ARBA" id="ARBA00022475"/>
    </source>
</evidence>
<accession>A0A1H2HJE0</accession>
<feature type="domain" description="NarG-like" evidence="8">
    <location>
        <begin position="96"/>
        <end position="280"/>
    </location>
</feature>
<dbReference type="GO" id="GO:0005886">
    <property type="term" value="C:plasma membrane"/>
    <property type="evidence" value="ECO:0007669"/>
    <property type="project" value="UniProtKB-SubCell"/>
</dbReference>
<evidence type="ECO:0000256" key="1">
    <source>
        <dbReference type="ARBA" id="ARBA00004651"/>
    </source>
</evidence>
<dbReference type="RefSeq" id="WP_014958758.1">
    <property type="nucleotide sequence ID" value="NZ_FNLL01000006.1"/>
</dbReference>
<feature type="transmembrane region" description="Helical" evidence="7">
    <location>
        <begin position="249"/>
        <end position="272"/>
    </location>
</feature>
<evidence type="ECO:0000313" key="9">
    <source>
        <dbReference type="EMBL" id="SDU31953.1"/>
    </source>
</evidence>
<evidence type="ECO:0000256" key="4">
    <source>
        <dbReference type="ARBA" id="ARBA00022989"/>
    </source>
</evidence>
<dbReference type="SUPFAM" id="SSF103501">
    <property type="entry name" value="Respiratory nitrate reductase 1 gamma chain"/>
    <property type="match status" value="1"/>
</dbReference>
<organism evidence="9 10">
    <name type="scientific">Desulfobacula phenolica</name>
    <dbReference type="NCBI Taxonomy" id="90732"/>
    <lineage>
        <taxon>Bacteria</taxon>
        <taxon>Pseudomonadati</taxon>
        <taxon>Thermodesulfobacteriota</taxon>
        <taxon>Desulfobacteria</taxon>
        <taxon>Desulfobacterales</taxon>
        <taxon>Desulfobacteraceae</taxon>
        <taxon>Desulfobacula</taxon>
    </lineage>
</organism>
<dbReference type="InterPro" id="IPR036197">
    <property type="entry name" value="NarG-like_sf"/>
</dbReference>
<feature type="transmembrane region" description="Helical" evidence="7">
    <location>
        <begin position="168"/>
        <end position="191"/>
    </location>
</feature>
<dbReference type="AlphaFoldDB" id="A0A1H2HJE0"/>
<dbReference type="InterPro" id="IPR023234">
    <property type="entry name" value="NarG-like_domain"/>
</dbReference>
<keyword evidence="5" id="KW-0560">Oxidoreductase</keyword>
<feature type="transmembrane region" description="Helical" evidence="7">
    <location>
        <begin position="212"/>
        <end position="229"/>
    </location>
</feature>
<dbReference type="Proteomes" id="UP000199608">
    <property type="component" value="Unassembled WGS sequence"/>
</dbReference>
<evidence type="ECO:0000256" key="3">
    <source>
        <dbReference type="ARBA" id="ARBA00022692"/>
    </source>
</evidence>
<name>A0A1H2HJE0_9BACT</name>
<evidence type="ECO:0000313" key="10">
    <source>
        <dbReference type="Proteomes" id="UP000199608"/>
    </source>
</evidence>
<comment type="subcellular location">
    <subcellularLocation>
        <location evidence="1">Cell membrane</location>
        <topology evidence="1">Multi-pass membrane protein</topology>
    </subcellularLocation>
</comment>
<keyword evidence="10" id="KW-1185">Reference proteome</keyword>
<sequence length="335" mass="37916">MNQKYLIPLTAVFLLFLVAYTGVEGAGLQWFFGIVFPYVAMIAFLAGFVYKVMGWASSAVPFRIPTTCGQQKSLPWIKHNAIDNPDTSTGVFVRMILEIFLFRSLFRNTKAAFSRNASNRLSYSWEIFLWVGALAFHYSFLVVLLRHFRFFTSPVPSCIKFLEYFDGIVQLGLPGLFLSGVVLLAATLYLLARRIFDAKVTYISQAADYFPLFLIIGIAVTGLSMRYFTKVDIIGIKTLTMGLATFSPTIPEGVSGLFYAHIFLVSILFAYFPASKLMHLGGVFLSPTRNMASNTRAKRHINPWNYDVDIHTYAQYEDHFREKMIEAGLPVDKKE</sequence>
<feature type="transmembrane region" description="Helical" evidence="7">
    <location>
        <begin position="30"/>
        <end position="50"/>
    </location>
</feature>
<dbReference type="GO" id="GO:0016491">
    <property type="term" value="F:oxidoreductase activity"/>
    <property type="evidence" value="ECO:0007669"/>
    <property type="project" value="UniProtKB-KW"/>
</dbReference>
<evidence type="ECO:0000256" key="5">
    <source>
        <dbReference type="ARBA" id="ARBA00023002"/>
    </source>
</evidence>
<gene>
    <name evidence="9" type="ORF">SAMN04487931_106280</name>
</gene>
<keyword evidence="4 7" id="KW-1133">Transmembrane helix</keyword>
<protein>
    <submittedName>
        <fullName evidence="9">Putative sulfite reductase-associated electron transfer protein DsrM</fullName>
    </submittedName>
</protein>
<keyword evidence="2" id="KW-1003">Cell membrane</keyword>
<feature type="transmembrane region" description="Helical" evidence="7">
    <location>
        <begin position="6"/>
        <end position="23"/>
    </location>
</feature>
<proteinExistence type="predicted"/>
<evidence type="ECO:0000259" key="8">
    <source>
        <dbReference type="Pfam" id="PF02665"/>
    </source>
</evidence>
<dbReference type="Gene3D" id="1.20.950.20">
    <property type="entry name" value="Transmembrane di-heme cytochromes, Chain C"/>
    <property type="match status" value="1"/>
</dbReference>
<keyword evidence="3 7" id="KW-0812">Transmembrane</keyword>
<evidence type="ECO:0000256" key="7">
    <source>
        <dbReference type="SAM" id="Phobius"/>
    </source>
</evidence>
<dbReference type="Pfam" id="PF02665">
    <property type="entry name" value="Nitrate_red_gam"/>
    <property type="match status" value="1"/>
</dbReference>
<feature type="transmembrane region" description="Helical" evidence="7">
    <location>
        <begin position="127"/>
        <end position="148"/>
    </location>
</feature>
<dbReference type="NCBIfam" id="NF038037">
    <property type="entry name" value="cytob_DsrM"/>
    <property type="match status" value="1"/>
</dbReference>
<keyword evidence="6 7" id="KW-0472">Membrane</keyword>
<dbReference type="InterPro" id="IPR047660">
    <property type="entry name" value="DsrM"/>
</dbReference>